<dbReference type="AlphaFoldDB" id="A0AAV1A1N1"/>
<dbReference type="SUPFAM" id="SSF48592">
    <property type="entry name" value="GroEL equatorial domain-like"/>
    <property type="match status" value="1"/>
</dbReference>
<accession>A0AAV1A1N1</accession>
<protein>
    <submittedName>
        <fullName evidence="1">Uncharacterized protein</fullName>
    </submittedName>
</protein>
<name>A0AAV1A1N1_VICFA</name>
<sequence length="112" mass="12385">MRQAAALLADKDIKESKCTSIFRNVIGLNNVGVGKYAALNNLIGQTWNKNGYAIVFQRTTCATVFTQAIFVERCKLVDARMNAMDLRRCIIVVVDVVITSLKSIGQINVSNF</sequence>
<evidence type="ECO:0000313" key="2">
    <source>
        <dbReference type="Proteomes" id="UP001157006"/>
    </source>
</evidence>
<dbReference type="Gene3D" id="1.10.560.10">
    <property type="entry name" value="GroEL-like equatorial domain"/>
    <property type="match status" value="1"/>
</dbReference>
<gene>
    <name evidence="1" type="ORF">VFH_III091240</name>
</gene>
<keyword evidence="2" id="KW-1185">Reference proteome</keyword>
<dbReference type="InterPro" id="IPR027413">
    <property type="entry name" value="GROEL-like_equatorial_sf"/>
</dbReference>
<organism evidence="1 2">
    <name type="scientific">Vicia faba</name>
    <name type="common">Broad bean</name>
    <name type="synonym">Faba vulgaris</name>
    <dbReference type="NCBI Taxonomy" id="3906"/>
    <lineage>
        <taxon>Eukaryota</taxon>
        <taxon>Viridiplantae</taxon>
        <taxon>Streptophyta</taxon>
        <taxon>Embryophyta</taxon>
        <taxon>Tracheophyta</taxon>
        <taxon>Spermatophyta</taxon>
        <taxon>Magnoliopsida</taxon>
        <taxon>eudicotyledons</taxon>
        <taxon>Gunneridae</taxon>
        <taxon>Pentapetalae</taxon>
        <taxon>rosids</taxon>
        <taxon>fabids</taxon>
        <taxon>Fabales</taxon>
        <taxon>Fabaceae</taxon>
        <taxon>Papilionoideae</taxon>
        <taxon>50 kb inversion clade</taxon>
        <taxon>NPAAA clade</taxon>
        <taxon>Hologalegina</taxon>
        <taxon>IRL clade</taxon>
        <taxon>Fabeae</taxon>
        <taxon>Vicia</taxon>
    </lineage>
</organism>
<proteinExistence type="predicted"/>
<reference evidence="1 2" key="1">
    <citation type="submission" date="2023-01" db="EMBL/GenBank/DDBJ databases">
        <authorList>
            <person name="Kreplak J."/>
        </authorList>
    </citation>
    <scope>NUCLEOTIDE SEQUENCE [LARGE SCALE GENOMIC DNA]</scope>
</reference>
<dbReference type="EMBL" id="OX451738">
    <property type="protein sequence ID" value="CAI8603558.1"/>
    <property type="molecule type" value="Genomic_DNA"/>
</dbReference>
<dbReference type="Proteomes" id="UP001157006">
    <property type="component" value="Chromosome 3"/>
</dbReference>
<evidence type="ECO:0000313" key="1">
    <source>
        <dbReference type="EMBL" id="CAI8603558.1"/>
    </source>
</evidence>